<proteinExistence type="predicted"/>
<keyword evidence="2" id="KW-1185">Reference proteome</keyword>
<sequence length="163" mass="16641">MLPRSFAPLALAGLAACSTPSGEYPSLAIRDAERVSGTIPAPAPFVPSATPAPVLDRLAGLTRDAASAHAAFQNQAPAARRTVSAARGAGVGSENWAQAQVALAGLEAARSQAMIALADLDRIYVDAAVEGTELERIAAARQRVADMVEAESALIAELAAALR</sequence>
<dbReference type="AlphaFoldDB" id="A0A6I4UR69"/>
<gene>
    <name evidence="1" type="ORF">GRI75_07465</name>
</gene>
<dbReference type="EMBL" id="WTYK01000003">
    <property type="protein sequence ID" value="MXP41480.1"/>
    <property type="molecule type" value="Genomic_DNA"/>
</dbReference>
<evidence type="ECO:0000313" key="2">
    <source>
        <dbReference type="Proteomes" id="UP000469159"/>
    </source>
</evidence>
<name>A0A6I4UR69_9SPHN</name>
<comment type="caution">
    <text evidence="1">The sequence shown here is derived from an EMBL/GenBank/DDBJ whole genome shotgun (WGS) entry which is preliminary data.</text>
</comment>
<dbReference type="OrthoDB" id="7505503at2"/>
<evidence type="ECO:0000313" key="1">
    <source>
        <dbReference type="EMBL" id="MXP41480.1"/>
    </source>
</evidence>
<protein>
    <submittedName>
        <fullName evidence="1">Uncharacterized protein</fullName>
    </submittedName>
</protein>
<reference evidence="1 2" key="1">
    <citation type="submission" date="2019-12" db="EMBL/GenBank/DDBJ databases">
        <title>Genomic-based taxomic classification of the family Erythrobacteraceae.</title>
        <authorList>
            <person name="Xu L."/>
        </authorList>
    </citation>
    <scope>NUCLEOTIDE SEQUENCE [LARGE SCALE GENOMIC DNA]</scope>
    <source>
        <strain evidence="1 2">MCCC 1K02066</strain>
    </source>
</reference>
<dbReference type="PROSITE" id="PS51257">
    <property type="entry name" value="PROKAR_LIPOPROTEIN"/>
    <property type="match status" value="1"/>
</dbReference>
<accession>A0A6I4UR69</accession>
<dbReference type="Proteomes" id="UP000469159">
    <property type="component" value="Unassembled WGS sequence"/>
</dbReference>
<dbReference type="RefSeq" id="WP_160746323.1">
    <property type="nucleotide sequence ID" value="NZ_WTYK01000003.1"/>
</dbReference>
<organism evidence="1 2">
    <name type="scientific">Croceibacterium soli</name>
    <dbReference type="NCBI Taxonomy" id="1739690"/>
    <lineage>
        <taxon>Bacteria</taxon>
        <taxon>Pseudomonadati</taxon>
        <taxon>Pseudomonadota</taxon>
        <taxon>Alphaproteobacteria</taxon>
        <taxon>Sphingomonadales</taxon>
        <taxon>Erythrobacteraceae</taxon>
        <taxon>Croceibacterium</taxon>
    </lineage>
</organism>